<organism evidence="3 4">
    <name type="scientific">Xyrichtys novacula</name>
    <name type="common">Pearly razorfish</name>
    <name type="synonym">Hemipteronotus novacula</name>
    <dbReference type="NCBI Taxonomy" id="13765"/>
    <lineage>
        <taxon>Eukaryota</taxon>
        <taxon>Metazoa</taxon>
        <taxon>Chordata</taxon>
        <taxon>Craniata</taxon>
        <taxon>Vertebrata</taxon>
        <taxon>Euteleostomi</taxon>
        <taxon>Actinopterygii</taxon>
        <taxon>Neopterygii</taxon>
        <taxon>Teleostei</taxon>
        <taxon>Neoteleostei</taxon>
        <taxon>Acanthomorphata</taxon>
        <taxon>Eupercaria</taxon>
        <taxon>Labriformes</taxon>
        <taxon>Labridae</taxon>
        <taxon>Xyrichtys</taxon>
    </lineage>
</organism>
<dbReference type="AlphaFoldDB" id="A0AAV1HR40"/>
<dbReference type="InterPro" id="IPR036179">
    <property type="entry name" value="Ig-like_dom_sf"/>
</dbReference>
<dbReference type="InterPro" id="IPR013783">
    <property type="entry name" value="Ig-like_fold"/>
</dbReference>
<keyword evidence="1" id="KW-1133">Transmembrane helix</keyword>
<evidence type="ECO:0000313" key="3">
    <source>
        <dbReference type="EMBL" id="CAJ1087574.1"/>
    </source>
</evidence>
<proteinExistence type="predicted"/>
<dbReference type="EMBL" id="OY660887">
    <property type="protein sequence ID" value="CAJ1087574.1"/>
    <property type="molecule type" value="Genomic_DNA"/>
</dbReference>
<evidence type="ECO:0000256" key="1">
    <source>
        <dbReference type="SAM" id="Phobius"/>
    </source>
</evidence>
<keyword evidence="2" id="KW-0732">Signal</keyword>
<accession>A0AAV1HR40</accession>
<protein>
    <submittedName>
        <fullName evidence="3">Uncharacterized protein LOC127378407 isoform X2</fullName>
    </submittedName>
</protein>
<reference evidence="3" key="1">
    <citation type="submission" date="2023-08" db="EMBL/GenBank/DDBJ databases">
        <authorList>
            <person name="Alioto T."/>
            <person name="Alioto T."/>
            <person name="Gomez Garrido J."/>
        </authorList>
    </citation>
    <scope>NUCLEOTIDE SEQUENCE</scope>
</reference>
<dbReference type="SUPFAM" id="SSF48726">
    <property type="entry name" value="Immunoglobulin"/>
    <property type="match status" value="1"/>
</dbReference>
<feature type="chain" id="PRO_5043886335" evidence="2">
    <location>
        <begin position="18"/>
        <end position="225"/>
    </location>
</feature>
<keyword evidence="4" id="KW-1185">Reference proteome</keyword>
<evidence type="ECO:0000256" key="2">
    <source>
        <dbReference type="SAM" id="SignalP"/>
    </source>
</evidence>
<keyword evidence="1" id="KW-0472">Membrane</keyword>
<dbReference type="Gene3D" id="2.60.40.10">
    <property type="entry name" value="Immunoglobulins"/>
    <property type="match status" value="1"/>
</dbReference>
<sequence>MDQIMLSFLFLLPLCLGLGLREVTVTTEDAVVGKPYVTPVCPTDPNHAPMTIVCLINTKRTKGDTCRLVYHHERPLTNSCGSRFRFLSEFLFLTRLTPEDSGNYTCECTRTDGLFLYHLRIRVTDRFKVDGSLFPTLGVGVTVISFVGGVLMGLICKGKCNGVSSRPANPETPGCKNPQTLGIDEFLFRSDDHENPYTGLQQPASDLYQTIPSVRFQQDTENIEM</sequence>
<dbReference type="Proteomes" id="UP001178508">
    <property type="component" value="Chromosome 24"/>
</dbReference>
<name>A0AAV1HR40_XYRNO</name>
<gene>
    <name evidence="3" type="ORF">XNOV1_A005262</name>
</gene>
<feature type="transmembrane region" description="Helical" evidence="1">
    <location>
        <begin position="133"/>
        <end position="156"/>
    </location>
</feature>
<evidence type="ECO:0000313" key="4">
    <source>
        <dbReference type="Proteomes" id="UP001178508"/>
    </source>
</evidence>
<keyword evidence="1" id="KW-0812">Transmembrane</keyword>
<feature type="signal peptide" evidence="2">
    <location>
        <begin position="1"/>
        <end position="17"/>
    </location>
</feature>